<protein>
    <recommendedName>
        <fullName evidence="2">DUF4773 domain-containing protein</fullName>
    </recommendedName>
</protein>
<dbReference type="EnsemblMetazoa" id="XM_038197201.1">
    <property type="protein sequence ID" value="XP_038053129.1"/>
    <property type="gene ID" value="LOC119725679"/>
</dbReference>
<dbReference type="OrthoDB" id="5952164at2759"/>
<dbReference type="OMA" id="YKIGCFN"/>
<proteinExistence type="predicted"/>
<organism evidence="3 4">
    <name type="scientific">Patiria miniata</name>
    <name type="common">Bat star</name>
    <name type="synonym">Asterina miniata</name>
    <dbReference type="NCBI Taxonomy" id="46514"/>
    <lineage>
        <taxon>Eukaryota</taxon>
        <taxon>Metazoa</taxon>
        <taxon>Echinodermata</taxon>
        <taxon>Eleutherozoa</taxon>
        <taxon>Asterozoa</taxon>
        <taxon>Asteroidea</taxon>
        <taxon>Valvatacea</taxon>
        <taxon>Valvatida</taxon>
        <taxon>Asterinidae</taxon>
        <taxon>Patiria</taxon>
    </lineage>
</organism>
<accession>A0A913ZP28</accession>
<dbReference type="Pfam" id="PF15998">
    <property type="entry name" value="DUF4773"/>
    <property type="match status" value="1"/>
</dbReference>
<reference evidence="3" key="1">
    <citation type="submission" date="2022-11" db="UniProtKB">
        <authorList>
            <consortium name="EnsemblMetazoa"/>
        </authorList>
    </citation>
    <scope>IDENTIFICATION</scope>
</reference>
<dbReference type="GeneID" id="119725679"/>
<dbReference type="AlphaFoldDB" id="A0A913ZP28"/>
<dbReference type="PANTHER" id="PTHR36299">
    <property type="entry name" value="AGAP008005-PA"/>
    <property type="match status" value="1"/>
</dbReference>
<keyword evidence="1" id="KW-0732">Signal</keyword>
<evidence type="ECO:0000313" key="3">
    <source>
        <dbReference type="EnsemblMetazoa" id="XP_038053129.1"/>
    </source>
</evidence>
<feature type="signal peptide" evidence="1">
    <location>
        <begin position="1"/>
        <end position="18"/>
    </location>
</feature>
<feature type="chain" id="PRO_5037055849" description="DUF4773 domain-containing protein" evidence="1">
    <location>
        <begin position="19"/>
        <end position="185"/>
    </location>
</feature>
<dbReference type="Proteomes" id="UP000887568">
    <property type="component" value="Unplaced"/>
</dbReference>
<dbReference type="PANTHER" id="PTHR36299:SF2">
    <property type="entry name" value="DUF4773 DOMAIN-CONTAINING PROTEIN"/>
    <property type="match status" value="1"/>
</dbReference>
<dbReference type="InterPro" id="IPR031941">
    <property type="entry name" value="DUF4773"/>
</dbReference>
<evidence type="ECO:0000256" key="1">
    <source>
        <dbReference type="SAM" id="SignalP"/>
    </source>
</evidence>
<name>A0A913ZP28_PATMI</name>
<feature type="domain" description="DUF4773" evidence="2">
    <location>
        <begin position="73"/>
        <end position="185"/>
    </location>
</feature>
<evidence type="ECO:0000313" key="4">
    <source>
        <dbReference type="Proteomes" id="UP000887568"/>
    </source>
</evidence>
<evidence type="ECO:0000259" key="2">
    <source>
        <dbReference type="Pfam" id="PF15998"/>
    </source>
</evidence>
<dbReference type="RefSeq" id="XP_038053129.1">
    <property type="nucleotide sequence ID" value="XM_038197201.1"/>
</dbReference>
<sequence>MRALLLIAICAIAASVGAFSLRVPYEERALTKEEEEMLVGLLEAELATKSAKEVAMMILADQGVSTRQASGDCTTDATSAHCCGQVKFAGKFDVDACVLAEYNVEDLSVHLKLTVLGHDIIDETVSAHDPPAICAPIPDVPFTSICIKLSDLEVTGSKFHGCIALSAKFFGHTVVTVNLGCVNIG</sequence>
<keyword evidence="4" id="KW-1185">Reference proteome</keyword>